<keyword evidence="1" id="KW-0732">Signal</keyword>
<accession>A0ABV8RIA9</accession>
<dbReference type="EMBL" id="JBHSDH010000013">
    <property type="protein sequence ID" value="MFC4293097.1"/>
    <property type="molecule type" value="Genomic_DNA"/>
</dbReference>
<sequence length="148" mass="15550">MRHFLSAIAMTAMMTAAPAHAAAYSCNFESRGTDYMLSISVAGKSVTSLALYMSRAVNESAHECEMSFATGDGLSSWVNDQSGSYARVEGGADFFELLFIPNGDEWSLTIGGATPGEAARCGTFALPTEISISLEPSGQCSVAVRADD</sequence>
<feature type="chain" id="PRO_5046359578" description="DUF1036 domain-containing protein" evidence="1">
    <location>
        <begin position="22"/>
        <end position="148"/>
    </location>
</feature>
<dbReference type="Proteomes" id="UP001595887">
    <property type="component" value="Unassembled WGS sequence"/>
</dbReference>
<reference evidence="3" key="1">
    <citation type="journal article" date="2019" name="Int. J. Syst. Evol. Microbiol.">
        <title>The Global Catalogue of Microorganisms (GCM) 10K type strain sequencing project: providing services to taxonomists for standard genome sequencing and annotation.</title>
        <authorList>
            <consortium name="The Broad Institute Genomics Platform"/>
            <consortium name="The Broad Institute Genome Sequencing Center for Infectious Disease"/>
            <person name="Wu L."/>
            <person name="Ma J."/>
        </authorList>
    </citation>
    <scope>NUCLEOTIDE SEQUENCE [LARGE SCALE GENOMIC DNA]</scope>
    <source>
        <strain evidence="3">CECT 8531</strain>
    </source>
</reference>
<evidence type="ECO:0000256" key="1">
    <source>
        <dbReference type="SAM" id="SignalP"/>
    </source>
</evidence>
<dbReference type="PROSITE" id="PS51257">
    <property type="entry name" value="PROKAR_LIPOPROTEIN"/>
    <property type="match status" value="1"/>
</dbReference>
<proteinExistence type="predicted"/>
<organism evidence="2 3">
    <name type="scientific">Sphingorhabdus arenilitoris</name>
    <dbReference type="NCBI Taxonomy" id="1490041"/>
    <lineage>
        <taxon>Bacteria</taxon>
        <taxon>Pseudomonadati</taxon>
        <taxon>Pseudomonadota</taxon>
        <taxon>Alphaproteobacteria</taxon>
        <taxon>Sphingomonadales</taxon>
        <taxon>Sphingomonadaceae</taxon>
        <taxon>Sphingorhabdus</taxon>
    </lineage>
</organism>
<comment type="caution">
    <text evidence="2">The sequence shown here is derived from an EMBL/GenBank/DDBJ whole genome shotgun (WGS) entry which is preliminary data.</text>
</comment>
<keyword evidence="3" id="KW-1185">Reference proteome</keyword>
<dbReference type="RefSeq" id="WP_381424335.1">
    <property type="nucleotide sequence ID" value="NZ_JBHSDH010000013.1"/>
</dbReference>
<evidence type="ECO:0000313" key="2">
    <source>
        <dbReference type="EMBL" id="MFC4293097.1"/>
    </source>
</evidence>
<evidence type="ECO:0008006" key="4">
    <source>
        <dbReference type="Google" id="ProtNLM"/>
    </source>
</evidence>
<protein>
    <recommendedName>
        <fullName evidence="4">DUF1036 domain-containing protein</fullName>
    </recommendedName>
</protein>
<feature type="signal peptide" evidence="1">
    <location>
        <begin position="1"/>
        <end position="21"/>
    </location>
</feature>
<evidence type="ECO:0000313" key="3">
    <source>
        <dbReference type="Proteomes" id="UP001595887"/>
    </source>
</evidence>
<name>A0ABV8RIA9_9SPHN</name>
<gene>
    <name evidence="2" type="ORF">ACFOWX_11790</name>
</gene>